<feature type="domain" description="HTH cro/C1-type" evidence="2">
    <location>
        <begin position="13"/>
        <end position="67"/>
    </location>
</feature>
<proteinExistence type="predicted"/>
<keyword evidence="1" id="KW-0238">DNA-binding</keyword>
<dbReference type="OrthoDB" id="9805356at2"/>
<gene>
    <name evidence="3" type="ORF">SAMN05444145_106111</name>
</gene>
<dbReference type="Pfam" id="PF07883">
    <property type="entry name" value="Cupin_2"/>
    <property type="match status" value="1"/>
</dbReference>
<dbReference type="InterPro" id="IPR010982">
    <property type="entry name" value="Lambda_DNA-bd_dom_sf"/>
</dbReference>
<dbReference type="Pfam" id="PF01381">
    <property type="entry name" value="HTH_3"/>
    <property type="match status" value="1"/>
</dbReference>
<dbReference type="AlphaFoldDB" id="A0A1H4E0K8"/>
<dbReference type="PROSITE" id="PS50943">
    <property type="entry name" value="HTH_CROC1"/>
    <property type="match status" value="1"/>
</dbReference>
<dbReference type="CDD" id="cd02209">
    <property type="entry name" value="cupin_XRE_C"/>
    <property type="match status" value="1"/>
</dbReference>
<protein>
    <submittedName>
        <fullName evidence="3">Transcriptional regulator, XRE family with cupin sensor</fullName>
    </submittedName>
</protein>
<name>A0A1H4E0K8_9BACT</name>
<dbReference type="InterPro" id="IPR001387">
    <property type="entry name" value="Cro/C1-type_HTH"/>
</dbReference>
<dbReference type="SMART" id="SM00530">
    <property type="entry name" value="HTH_XRE"/>
    <property type="match status" value="1"/>
</dbReference>
<evidence type="ECO:0000313" key="4">
    <source>
        <dbReference type="Proteomes" id="UP000183253"/>
    </source>
</evidence>
<dbReference type="GO" id="GO:0003677">
    <property type="term" value="F:DNA binding"/>
    <property type="evidence" value="ECO:0007669"/>
    <property type="project" value="UniProtKB-KW"/>
</dbReference>
<dbReference type="GO" id="GO:0005829">
    <property type="term" value="C:cytosol"/>
    <property type="evidence" value="ECO:0007669"/>
    <property type="project" value="TreeGrafter"/>
</dbReference>
<dbReference type="STRING" id="1033731.SAMN05444145_106111"/>
<evidence type="ECO:0000259" key="2">
    <source>
        <dbReference type="PROSITE" id="PS50943"/>
    </source>
</evidence>
<dbReference type="EMBL" id="FNRI01000006">
    <property type="protein sequence ID" value="SEA78288.1"/>
    <property type="molecule type" value="Genomic_DNA"/>
</dbReference>
<dbReference type="InterPro" id="IPR014710">
    <property type="entry name" value="RmlC-like_jellyroll"/>
</dbReference>
<dbReference type="Gene3D" id="1.10.260.40">
    <property type="entry name" value="lambda repressor-like DNA-binding domains"/>
    <property type="match status" value="1"/>
</dbReference>
<dbReference type="SUPFAM" id="SSF51182">
    <property type="entry name" value="RmlC-like cupins"/>
    <property type="match status" value="1"/>
</dbReference>
<dbReference type="GO" id="GO:0003700">
    <property type="term" value="F:DNA-binding transcription factor activity"/>
    <property type="evidence" value="ECO:0007669"/>
    <property type="project" value="TreeGrafter"/>
</dbReference>
<reference evidence="3 4" key="1">
    <citation type="submission" date="2016-10" db="EMBL/GenBank/DDBJ databases">
        <authorList>
            <person name="de Groot N.N."/>
        </authorList>
    </citation>
    <scope>NUCLEOTIDE SEQUENCE [LARGE SCALE GENOMIC DNA]</scope>
    <source>
        <strain evidence="3 4">DSM 25383</strain>
    </source>
</reference>
<evidence type="ECO:0000256" key="1">
    <source>
        <dbReference type="ARBA" id="ARBA00023125"/>
    </source>
</evidence>
<dbReference type="InterPro" id="IPR011051">
    <property type="entry name" value="RmlC_Cupin_sf"/>
</dbReference>
<dbReference type="InterPro" id="IPR050807">
    <property type="entry name" value="TransReg_Diox_bact_type"/>
</dbReference>
<dbReference type="PANTHER" id="PTHR46797">
    <property type="entry name" value="HTH-TYPE TRANSCRIPTIONAL REGULATOR"/>
    <property type="match status" value="1"/>
</dbReference>
<dbReference type="PANTHER" id="PTHR46797:SF19">
    <property type="entry name" value="BLL2473 PROTEIN"/>
    <property type="match status" value="1"/>
</dbReference>
<accession>A0A1H4E0K8</accession>
<dbReference type="InterPro" id="IPR013096">
    <property type="entry name" value="Cupin_2"/>
</dbReference>
<dbReference type="Gene3D" id="2.60.120.10">
    <property type="entry name" value="Jelly Rolls"/>
    <property type="match status" value="1"/>
</dbReference>
<dbReference type="RefSeq" id="WP_010266614.1">
    <property type="nucleotide sequence ID" value="NZ_CAEG01000021.1"/>
</dbReference>
<keyword evidence="4" id="KW-1185">Reference proteome</keyword>
<evidence type="ECO:0000313" key="3">
    <source>
        <dbReference type="EMBL" id="SEA78288.1"/>
    </source>
</evidence>
<dbReference type="Proteomes" id="UP000183253">
    <property type="component" value="Unassembled WGS sequence"/>
</dbReference>
<dbReference type="SUPFAM" id="SSF47413">
    <property type="entry name" value="lambda repressor-like DNA-binding domains"/>
    <property type="match status" value="1"/>
</dbReference>
<organism evidence="3 4">
    <name type="scientific">Alistipes timonensis JC136</name>
    <dbReference type="NCBI Taxonomy" id="1033731"/>
    <lineage>
        <taxon>Bacteria</taxon>
        <taxon>Pseudomonadati</taxon>
        <taxon>Bacteroidota</taxon>
        <taxon>Bacteroidia</taxon>
        <taxon>Bacteroidales</taxon>
        <taxon>Rikenellaceae</taxon>
        <taxon>Alistipes</taxon>
    </lineage>
</organism>
<sequence length="185" mass="20848">MCDDPIQSIATRLRGLREVLELSEQEVAESCHLTLEQYRAMESGQTDFSVNVLQTISRHYGISLDVLMFGEEPRMNSYFITRAGKGVSVERREAYKYEALASGFRGRKIDPFIVTVEPAPADAPMHLNSHDGQEMNYVLEGRLLISLNGREFELEPGDSLYFDSAQPHGMKALDGKTVRFLAIIM</sequence>
<dbReference type="CDD" id="cd00093">
    <property type="entry name" value="HTH_XRE"/>
    <property type="match status" value="1"/>
</dbReference>